<evidence type="ECO:0000259" key="11">
    <source>
        <dbReference type="Pfam" id="PF00768"/>
    </source>
</evidence>
<keyword evidence="12" id="KW-0645">Protease</keyword>
<dbReference type="InterPro" id="IPR015956">
    <property type="entry name" value="Peniciliin-bd_prot_C_sf"/>
</dbReference>
<proteinExistence type="inferred from homology"/>
<dbReference type="PANTHER" id="PTHR21581:SF6">
    <property type="entry name" value="TRAFFICKING PROTEIN PARTICLE COMPLEX SUBUNIT 12"/>
    <property type="match status" value="1"/>
</dbReference>
<keyword evidence="7" id="KW-0961">Cell wall biogenesis/degradation</keyword>
<sequence>MKRISWIVALVWLTGSSWLFASQALVEHAQSAILMDMESGRVLYAYHADEVRIPASLTKIVSLFLAYQALEAHTVALDTPITVSERAALYNMPARSSLMGIEPGQRLTFYDLMLGMAIASGNDASVALAEQVSGSVEAFVQAMNDLVQELGLEQSYFIDPSGIGNDNRTTAYEYAHIARAYLKRYPQAIAQLHSVERFSYPSLRQMNHAGVRRYTLTYSNANKLITSYEGADGLKTGYLDESGYNLVATAKRGDMRLIAVIMGVKAPGTQTGSARRESDARALFDYGFANYRYYNISEHPQFYQYLQVPVLGGNRRSTELALSDEALLAYPLREDEWQASRLSRQSESLTAPIAPQVAVGELVLLVGDELWSSPLITQEKIDRLPFWLYLNDIIERKILQLFQPKEVNLDKIA</sequence>
<dbReference type="Proteomes" id="UP000778951">
    <property type="component" value="Unassembled WGS sequence"/>
</dbReference>
<feature type="binding site" evidence="9">
    <location>
        <position position="235"/>
    </location>
    <ligand>
        <name>substrate</name>
    </ligand>
</feature>
<dbReference type="PRINTS" id="PR00725">
    <property type="entry name" value="DADACBPTASE1"/>
</dbReference>
<dbReference type="GO" id="GO:0008360">
    <property type="term" value="P:regulation of cell shape"/>
    <property type="evidence" value="ECO:0007669"/>
    <property type="project" value="UniProtKB-KW"/>
</dbReference>
<evidence type="ECO:0000256" key="1">
    <source>
        <dbReference type="ARBA" id="ARBA00003217"/>
    </source>
</evidence>
<evidence type="ECO:0000256" key="9">
    <source>
        <dbReference type="PIRSR" id="PIRSR618044-2"/>
    </source>
</evidence>
<keyword evidence="5" id="KW-0133">Cell shape</keyword>
<evidence type="ECO:0000256" key="10">
    <source>
        <dbReference type="RuleBase" id="RU004016"/>
    </source>
</evidence>
<keyword evidence="3" id="KW-0732">Signal</keyword>
<dbReference type="InterPro" id="IPR001967">
    <property type="entry name" value="Peptidase_S11_N"/>
</dbReference>
<feature type="active site" evidence="8">
    <location>
        <position position="120"/>
    </location>
</feature>
<dbReference type="GO" id="GO:0009002">
    <property type="term" value="F:serine-type D-Ala-D-Ala carboxypeptidase activity"/>
    <property type="evidence" value="ECO:0007669"/>
    <property type="project" value="InterPro"/>
</dbReference>
<dbReference type="AlphaFoldDB" id="A0A968KU43"/>
<feature type="domain" description="Peptidase S11 D-alanyl-D-alanine carboxypeptidase A N-terminal" evidence="11">
    <location>
        <begin position="27"/>
        <end position="265"/>
    </location>
</feature>
<gene>
    <name evidence="12" type="ORF">HCT48_00905</name>
</gene>
<organism evidence="12 13">
    <name type="scientific">Entomospira culicis</name>
    <dbReference type="NCBI Taxonomy" id="2719989"/>
    <lineage>
        <taxon>Bacteria</taxon>
        <taxon>Pseudomonadati</taxon>
        <taxon>Spirochaetota</taxon>
        <taxon>Spirochaetia</taxon>
        <taxon>Spirochaetales</taxon>
        <taxon>Spirochaetaceae</taxon>
        <taxon>Entomospira</taxon>
    </lineage>
</organism>
<evidence type="ECO:0000256" key="6">
    <source>
        <dbReference type="ARBA" id="ARBA00022984"/>
    </source>
</evidence>
<keyword evidence="4" id="KW-0378">Hydrolase</keyword>
<dbReference type="GO" id="GO:0006508">
    <property type="term" value="P:proteolysis"/>
    <property type="evidence" value="ECO:0007669"/>
    <property type="project" value="InterPro"/>
</dbReference>
<keyword evidence="13" id="KW-1185">Reference proteome</keyword>
<dbReference type="InterPro" id="IPR037167">
    <property type="entry name" value="Peptidase_S11_C_sf"/>
</dbReference>
<dbReference type="Pfam" id="PF00768">
    <property type="entry name" value="Peptidase_S11"/>
    <property type="match status" value="1"/>
</dbReference>
<evidence type="ECO:0000313" key="12">
    <source>
        <dbReference type="EMBL" id="NIZ68780.1"/>
    </source>
</evidence>
<evidence type="ECO:0000256" key="2">
    <source>
        <dbReference type="ARBA" id="ARBA00007164"/>
    </source>
</evidence>
<comment type="caution">
    <text evidence="12">The sequence shown here is derived from an EMBL/GenBank/DDBJ whole genome shotgun (WGS) entry which is preliminary data.</text>
</comment>
<dbReference type="Gene3D" id="2.60.410.10">
    <property type="entry name" value="D-Ala-D-Ala carboxypeptidase, C-terminal domain"/>
    <property type="match status" value="1"/>
</dbReference>
<evidence type="ECO:0000256" key="8">
    <source>
        <dbReference type="PIRSR" id="PIRSR618044-1"/>
    </source>
</evidence>
<evidence type="ECO:0000313" key="13">
    <source>
        <dbReference type="Proteomes" id="UP000778951"/>
    </source>
</evidence>
<dbReference type="EMBL" id="JAATLM010000001">
    <property type="protein sequence ID" value="NIZ68780.1"/>
    <property type="molecule type" value="Genomic_DNA"/>
</dbReference>
<evidence type="ECO:0000256" key="3">
    <source>
        <dbReference type="ARBA" id="ARBA00022729"/>
    </source>
</evidence>
<feature type="active site" description="Acyl-ester intermediate" evidence="8">
    <location>
        <position position="56"/>
    </location>
</feature>
<dbReference type="InterPro" id="IPR018044">
    <property type="entry name" value="Peptidase_S11"/>
</dbReference>
<dbReference type="RefSeq" id="WP_167694898.1">
    <property type="nucleotide sequence ID" value="NZ_CP118181.1"/>
</dbReference>
<dbReference type="GO" id="GO:0071555">
    <property type="term" value="P:cell wall organization"/>
    <property type="evidence" value="ECO:0007669"/>
    <property type="project" value="UniProtKB-KW"/>
</dbReference>
<dbReference type="Gene3D" id="3.40.710.10">
    <property type="entry name" value="DD-peptidase/beta-lactamase superfamily"/>
    <property type="match status" value="1"/>
</dbReference>
<feature type="active site" description="Proton acceptor" evidence="8">
    <location>
        <position position="59"/>
    </location>
</feature>
<evidence type="ECO:0000256" key="5">
    <source>
        <dbReference type="ARBA" id="ARBA00022960"/>
    </source>
</evidence>
<keyword evidence="6" id="KW-0573">Peptidoglycan synthesis</keyword>
<dbReference type="PANTHER" id="PTHR21581">
    <property type="entry name" value="D-ALANYL-D-ALANINE CARBOXYPEPTIDASE"/>
    <property type="match status" value="1"/>
</dbReference>
<keyword evidence="12" id="KW-0121">Carboxypeptidase</keyword>
<dbReference type="SUPFAM" id="SSF69189">
    <property type="entry name" value="Penicillin-binding protein associated domain"/>
    <property type="match status" value="1"/>
</dbReference>
<dbReference type="SUPFAM" id="SSF56601">
    <property type="entry name" value="beta-lactamase/transpeptidase-like"/>
    <property type="match status" value="1"/>
</dbReference>
<accession>A0A968KU43</accession>
<evidence type="ECO:0000256" key="7">
    <source>
        <dbReference type="ARBA" id="ARBA00023316"/>
    </source>
</evidence>
<evidence type="ECO:0000256" key="4">
    <source>
        <dbReference type="ARBA" id="ARBA00022801"/>
    </source>
</evidence>
<dbReference type="GO" id="GO:0009252">
    <property type="term" value="P:peptidoglycan biosynthetic process"/>
    <property type="evidence" value="ECO:0007669"/>
    <property type="project" value="UniProtKB-KW"/>
</dbReference>
<reference evidence="12" key="1">
    <citation type="submission" date="2020-03" db="EMBL/GenBank/DDBJ databases">
        <title>Spirochaetal bacteria isolated from arthropods constitute a novel genus Entomospira genus novum within the order Spirochaetales.</title>
        <authorList>
            <person name="Grana-Miraglia L."/>
            <person name="Sikutova S."/>
            <person name="Fingerle V."/>
            <person name="Sing A."/>
            <person name="Castillo-Ramirez S."/>
            <person name="Margos G."/>
            <person name="Rudolf I."/>
        </authorList>
    </citation>
    <scope>NUCLEOTIDE SEQUENCE</scope>
    <source>
        <strain evidence="12">BR149</strain>
    </source>
</reference>
<dbReference type="InterPro" id="IPR012338">
    <property type="entry name" value="Beta-lactam/transpept-like"/>
</dbReference>
<comment type="function">
    <text evidence="1">Removes C-terminal D-alanyl residues from sugar-peptide cell wall precursors.</text>
</comment>
<comment type="similarity">
    <text evidence="2 10">Belongs to the peptidase S11 family.</text>
</comment>
<name>A0A968KU43_9SPIO</name>
<protein>
    <submittedName>
        <fullName evidence="12">D-alanyl-D-alanine carboxypeptidase</fullName>
    </submittedName>
</protein>